<dbReference type="InterPro" id="IPR018678">
    <property type="entry name" value="DUF2160_TM"/>
</dbReference>
<dbReference type="AlphaFoldDB" id="A0A840SNP1"/>
<keyword evidence="1" id="KW-0472">Membrane</keyword>
<dbReference type="Pfam" id="PF09928">
    <property type="entry name" value="DUF2160"/>
    <property type="match status" value="1"/>
</dbReference>
<feature type="transmembrane region" description="Helical" evidence="1">
    <location>
        <begin position="68"/>
        <end position="85"/>
    </location>
</feature>
<gene>
    <name evidence="2" type="ORF">HNP73_000843</name>
</gene>
<reference evidence="2 3" key="1">
    <citation type="submission" date="2020-08" db="EMBL/GenBank/DDBJ databases">
        <title>Genomic Encyclopedia of Type Strains, Phase IV (KMG-IV): sequencing the most valuable type-strain genomes for metagenomic binning, comparative biology and taxonomic classification.</title>
        <authorList>
            <person name="Goeker M."/>
        </authorList>
    </citation>
    <scope>NUCLEOTIDE SEQUENCE [LARGE SCALE GENOMIC DNA]</scope>
    <source>
        <strain evidence="2 3">DSM 101730</strain>
    </source>
</reference>
<keyword evidence="3" id="KW-1185">Reference proteome</keyword>
<proteinExistence type="predicted"/>
<keyword evidence="1" id="KW-0812">Transmembrane</keyword>
<name>A0A840SNP1_9RHOB</name>
<evidence type="ECO:0000313" key="2">
    <source>
        <dbReference type="EMBL" id="MBB5220922.1"/>
    </source>
</evidence>
<dbReference type="RefSeq" id="WP_184147343.1">
    <property type="nucleotide sequence ID" value="NZ_JACHFM010000001.1"/>
</dbReference>
<accession>A0A840SNP1</accession>
<organism evidence="2 3">
    <name type="scientific">Amaricoccus macauensis</name>
    <dbReference type="NCBI Taxonomy" id="57001"/>
    <lineage>
        <taxon>Bacteria</taxon>
        <taxon>Pseudomonadati</taxon>
        <taxon>Pseudomonadota</taxon>
        <taxon>Alphaproteobacteria</taxon>
        <taxon>Rhodobacterales</taxon>
        <taxon>Paracoccaceae</taxon>
        <taxon>Amaricoccus</taxon>
    </lineage>
</organism>
<protein>
    <submittedName>
        <fullName evidence="2">Putative small integral membrane protein</fullName>
    </submittedName>
</protein>
<keyword evidence="1" id="KW-1133">Transmembrane helix</keyword>
<comment type="caution">
    <text evidence="2">The sequence shown here is derived from an EMBL/GenBank/DDBJ whole genome shotgun (WGS) entry which is preliminary data.</text>
</comment>
<sequence length="88" mass="9927">MANPAHTPARAPTVDLDAADEEAQAAARRKRTGFLPIQTNWFDRLFISIYIAVALELFWMRFLEPNGIPLWICHIVVIALGVIIVRRG</sequence>
<evidence type="ECO:0000256" key="1">
    <source>
        <dbReference type="SAM" id="Phobius"/>
    </source>
</evidence>
<evidence type="ECO:0000313" key="3">
    <source>
        <dbReference type="Proteomes" id="UP000549457"/>
    </source>
</evidence>
<dbReference type="EMBL" id="JACHFM010000001">
    <property type="protein sequence ID" value="MBB5220922.1"/>
    <property type="molecule type" value="Genomic_DNA"/>
</dbReference>
<dbReference type="Proteomes" id="UP000549457">
    <property type="component" value="Unassembled WGS sequence"/>
</dbReference>
<feature type="transmembrane region" description="Helical" evidence="1">
    <location>
        <begin position="41"/>
        <end position="62"/>
    </location>
</feature>